<sequence>MRFLLSEYVNLLKEDGELDTLITDLLVAMKCVTISKPQRGRQYGVDIAAEGIDVVDSKKKIFLFAVKQGNLTRSTWDGNINAVRSSLNQIRDSYIPISLPKTKSNLPIKIVVATNGVINQNVLVDWAQYINQNSTDDIEYDFWGTGELSAMLDEYLISEKLFPTEYQSLLRKTLAFLDLPDYNLSHFFDLLDLIFSKQFKQKRQIQKKLRLARLCLNILYKWSHDINNLKPAIYGSERTVLRSWHFLQSGNHLDKKFVSKEFYQIYLLKRAIGINYFNKVHKHYQTEHSLYRYSRNSLEYGLNLWHEIGIISEIGLSEIQQFKIYFREEKKEDSLVFYNSATSIANALCMFIANNPPAKYPNYDEHGIEIALALQLLCLTNNTETAKIWIRNLIVGYKETYHIQKTIPLFIADYDRLVDIINGDEKCNIDSSMIIPILAEHAIILEDADLYELIRKVVEDDVFKDLNLQIWFPTRKMEESIFKNNYSKVEGKLKHSVTLYKNLEEYRTEIISEVELYSVEKEFKVVENGFDNILFTASRHYRGQPFPYTWRKFIKLNTKANH</sequence>
<dbReference type="AlphaFoldDB" id="A0A7X2ZTL5"/>
<evidence type="ECO:0000313" key="2">
    <source>
        <dbReference type="Proteomes" id="UP000540519"/>
    </source>
</evidence>
<name>A0A7X2ZTL5_9FLAO</name>
<dbReference type="EMBL" id="RCNR01000015">
    <property type="protein sequence ID" value="MUH36163.1"/>
    <property type="molecule type" value="Genomic_DNA"/>
</dbReference>
<accession>A0A7X2ZTL5</accession>
<reference evidence="1 2" key="1">
    <citation type="journal article" date="2019" name="Mar. Drugs">
        <title>Comparative Genomics and CAZyme Genome Repertoires of Marine Zobellia amurskyensis KMM 3526(T) and Zobellia laminariae KMM 3676(T).</title>
        <authorList>
            <person name="Chernysheva N."/>
            <person name="Bystritskaya E."/>
            <person name="Stenkova A."/>
            <person name="Golovkin I."/>
            <person name="Nedashkovskaya O."/>
            <person name="Isaeva M."/>
        </authorList>
    </citation>
    <scope>NUCLEOTIDE SEQUENCE [LARGE SCALE GENOMIC DNA]</scope>
    <source>
        <strain evidence="1 2">KMM 3526</strain>
    </source>
</reference>
<evidence type="ECO:0000313" key="1">
    <source>
        <dbReference type="EMBL" id="MUH36163.1"/>
    </source>
</evidence>
<dbReference type="RefSeq" id="WP_155599794.1">
    <property type="nucleotide sequence ID" value="NZ_RCNR01000015.1"/>
</dbReference>
<dbReference type="Proteomes" id="UP000540519">
    <property type="component" value="Unassembled WGS sequence"/>
</dbReference>
<evidence type="ECO:0008006" key="3">
    <source>
        <dbReference type="Google" id="ProtNLM"/>
    </source>
</evidence>
<gene>
    <name evidence="1" type="ORF">D9O36_09940</name>
</gene>
<organism evidence="1 2">
    <name type="scientific">Zobellia amurskyensis</name>
    <dbReference type="NCBI Taxonomy" id="248905"/>
    <lineage>
        <taxon>Bacteria</taxon>
        <taxon>Pseudomonadati</taxon>
        <taxon>Bacteroidota</taxon>
        <taxon>Flavobacteriia</taxon>
        <taxon>Flavobacteriales</taxon>
        <taxon>Flavobacteriaceae</taxon>
        <taxon>Zobellia</taxon>
    </lineage>
</organism>
<protein>
    <recommendedName>
        <fullName evidence="3">Restriction endonuclease</fullName>
    </recommendedName>
</protein>
<proteinExistence type="predicted"/>
<comment type="caution">
    <text evidence="1">The sequence shown here is derived from an EMBL/GenBank/DDBJ whole genome shotgun (WGS) entry which is preliminary data.</text>
</comment>
<dbReference type="OrthoDB" id="5540856at2"/>
<keyword evidence="2" id="KW-1185">Reference proteome</keyword>